<keyword evidence="3" id="KW-1185">Reference proteome</keyword>
<dbReference type="Proteomes" id="UP000663828">
    <property type="component" value="Unassembled WGS sequence"/>
</dbReference>
<dbReference type="Proteomes" id="UP000663852">
    <property type="component" value="Unassembled WGS sequence"/>
</dbReference>
<protein>
    <submittedName>
        <fullName evidence="1">Uncharacterized protein</fullName>
    </submittedName>
</protein>
<dbReference type="EMBL" id="CAJNOJ010000375">
    <property type="protein sequence ID" value="CAF1423014.1"/>
    <property type="molecule type" value="Genomic_DNA"/>
</dbReference>
<dbReference type="OrthoDB" id="6375801at2759"/>
<gene>
    <name evidence="2" type="ORF">EDS130_LOCUS37631</name>
    <name evidence="1" type="ORF">XAT740_LOCUS26898</name>
</gene>
<dbReference type="AlphaFoldDB" id="A0A815AXK9"/>
<reference evidence="1" key="1">
    <citation type="submission" date="2021-02" db="EMBL/GenBank/DDBJ databases">
        <authorList>
            <person name="Nowell W R."/>
        </authorList>
    </citation>
    <scope>NUCLEOTIDE SEQUENCE</scope>
</reference>
<sequence length="283" mass="32318">MTEVSPVNEDPNDDVFVNMKFNELSEEEKENPDMDSGIIAKSNELLDGLKKLYADSDDSEQIRSMTIAPKEWGRQKIEKWSNSKPNQNRRTLVLRKNNGILAYTQCLRGNIPLSDSTIDAVVDFYREDGTSRTSFNFKDTIKINGQSVVLRFLEMTALDAYQIFNERHPRTVARSTFNALRPRKVKTITPHETCLCIIHGKMDLLLMGWNNYYRKCVNVGSLSTNGKFNMKDLITQMVCTASNEKCFDDECDECSTESITDILTDNNIMDLDGEYSWSLGKSQ</sequence>
<proteinExistence type="predicted"/>
<name>A0A815AXK9_ADIRI</name>
<evidence type="ECO:0000313" key="3">
    <source>
        <dbReference type="Proteomes" id="UP000663828"/>
    </source>
</evidence>
<organism evidence="1 3">
    <name type="scientific">Adineta ricciae</name>
    <name type="common">Rotifer</name>
    <dbReference type="NCBI Taxonomy" id="249248"/>
    <lineage>
        <taxon>Eukaryota</taxon>
        <taxon>Metazoa</taxon>
        <taxon>Spiralia</taxon>
        <taxon>Gnathifera</taxon>
        <taxon>Rotifera</taxon>
        <taxon>Eurotatoria</taxon>
        <taxon>Bdelloidea</taxon>
        <taxon>Adinetida</taxon>
        <taxon>Adinetidae</taxon>
        <taxon>Adineta</taxon>
    </lineage>
</organism>
<evidence type="ECO:0000313" key="1">
    <source>
        <dbReference type="EMBL" id="CAF1263346.1"/>
    </source>
</evidence>
<accession>A0A815AXK9</accession>
<comment type="caution">
    <text evidence="1">The sequence shown here is derived from an EMBL/GenBank/DDBJ whole genome shotgun (WGS) entry which is preliminary data.</text>
</comment>
<dbReference type="EMBL" id="CAJNOR010002212">
    <property type="protein sequence ID" value="CAF1263346.1"/>
    <property type="molecule type" value="Genomic_DNA"/>
</dbReference>
<evidence type="ECO:0000313" key="2">
    <source>
        <dbReference type="EMBL" id="CAF1423014.1"/>
    </source>
</evidence>